<name>A0ACC2WLV4_9TREE</name>
<evidence type="ECO:0000313" key="2">
    <source>
        <dbReference type="Proteomes" id="UP001230649"/>
    </source>
</evidence>
<protein>
    <submittedName>
        <fullName evidence="1">Uncharacterized protein</fullName>
    </submittedName>
</protein>
<comment type="caution">
    <text evidence="1">The sequence shown here is derived from an EMBL/GenBank/DDBJ whole genome shotgun (WGS) entry which is preliminary data.</text>
</comment>
<sequence>MTDLPPSMVTDALSAGTPDGRISTSLTDLLASLNDLLDDATEERPAFCQLFVSLLSTIPSVESLSENDAQAVTKLQARATALPTVPKAVLQEIQFLFAPVDSDIKLNEAGEPFPKNDGGLSGDPSVASLPPSPEPWSATTSRPTDDIPATNINKIGAPPYITFLVRDAMETPWGPTPEHGASSPEASEDMPDVYKRIVHTAPEVSSRPVTFVYHLLCASFGSLVSSIDDLQLRAVREEQQSTSMMDSADEVMLNLNGGQSGEMSDNLKHAKMKEIIARDGWRTWVWCFSGLVRVLQYWKTLSHESGNGVFAHQWQLPPPEKLSEVIERFKASHSSELERCDQVLVQLRQSGNSGGTALASPLVHLFTGAITSAGLLTGVDNASSQADGNANPQTHSVIDVVSGGDGFELPWLSSAVYFWSIGFPLEFGTKSVPQSILRRPDAAGILATSGSPINRIPFKYLTTGLGQTMVCSQEYIADRPYLTILPPDDPQTSFSTFGAWYLLAHMLCLRYRLPKPEILRTCTDILNIRELAPEDDQTLRGWIEALAILAATAQVIDLETLRGGLSYFSQPLLSWCQIGILLWLCQEIQRQGMYAHVYLDVLQALLEAGDFPPAILQVTANEILNLFEQGNGLELVLESSNIDTLSIQRKARFSKHSAEGDACFNPS</sequence>
<reference evidence="1" key="1">
    <citation type="submission" date="2023-04" db="EMBL/GenBank/DDBJ databases">
        <title>Draft Genome sequencing of Naganishia species isolated from polar environments using Oxford Nanopore Technology.</title>
        <authorList>
            <person name="Leo P."/>
            <person name="Venkateswaran K."/>
        </authorList>
    </citation>
    <scope>NUCLEOTIDE SEQUENCE</scope>
    <source>
        <strain evidence="1">MNA-CCFEE 5262</strain>
    </source>
</reference>
<proteinExistence type="predicted"/>
<keyword evidence="2" id="KW-1185">Reference proteome</keyword>
<evidence type="ECO:0000313" key="1">
    <source>
        <dbReference type="EMBL" id="KAJ9112139.1"/>
    </source>
</evidence>
<organism evidence="1 2">
    <name type="scientific">Naganishia adeliensis</name>
    <dbReference type="NCBI Taxonomy" id="92952"/>
    <lineage>
        <taxon>Eukaryota</taxon>
        <taxon>Fungi</taxon>
        <taxon>Dikarya</taxon>
        <taxon>Basidiomycota</taxon>
        <taxon>Agaricomycotina</taxon>
        <taxon>Tremellomycetes</taxon>
        <taxon>Filobasidiales</taxon>
        <taxon>Filobasidiaceae</taxon>
        <taxon>Naganishia</taxon>
    </lineage>
</organism>
<dbReference type="EMBL" id="JASBWS010000016">
    <property type="protein sequence ID" value="KAJ9112139.1"/>
    <property type="molecule type" value="Genomic_DNA"/>
</dbReference>
<dbReference type="Proteomes" id="UP001230649">
    <property type="component" value="Unassembled WGS sequence"/>
</dbReference>
<accession>A0ACC2WLV4</accession>
<gene>
    <name evidence="1" type="ORF">QFC20_002320</name>
</gene>